<keyword evidence="2" id="KW-1185">Reference proteome</keyword>
<accession>A0ABN7SZ41</accession>
<sequence>MEVDGGDRRQGSSLSGDEVTHGQVCIPMMVTIKTQSERNNLFTHSVNHELSTSTIPMMVTMTAENAMKHILDIDDIISLRGIPSGNEDDLCNAQSFIQTKKTNAHCPSNSRRFIAQGNASKSLLEKMPGGEDGICYVPDNDLTVTDVKRKQNFGKSDVFTDPSSYTIMDERGFHSCPGIAWTEDETRTVVERELRERSKRLEFSLQFGEEYAREASPRYGTVAGDVPSKYSVSEHGSSGTPILIMITGGRNLGEGVKYILRIFGKFFIAVV</sequence>
<protein>
    <submittedName>
        <fullName evidence="1">Oidioi.mRNA.OKI2018_I69.chr2.g4874.t1.cds</fullName>
    </submittedName>
</protein>
<dbReference type="Proteomes" id="UP001158576">
    <property type="component" value="Chromosome 2"/>
</dbReference>
<proteinExistence type="predicted"/>
<dbReference type="EMBL" id="OU015567">
    <property type="protein sequence ID" value="CAG5110475.1"/>
    <property type="molecule type" value="Genomic_DNA"/>
</dbReference>
<evidence type="ECO:0000313" key="1">
    <source>
        <dbReference type="EMBL" id="CAG5110475.1"/>
    </source>
</evidence>
<name>A0ABN7SZ41_OIKDI</name>
<evidence type="ECO:0000313" key="2">
    <source>
        <dbReference type="Proteomes" id="UP001158576"/>
    </source>
</evidence>
<organism evidence="1 2">
    <name type="scientific">Oikopleura dioica</name>
    <name type="common">Tunicate</name>
    <dbReference type="NCBI Taxonomy" id="34765"/>
    <lineage>
        <taxon>Eukaryota</taxon>
        <taxon>Metazoa</taxon>
        <taxon>Chordata</taxon>
        <taxon>Tunicata</taxon>
        <taxon>Appendicularia</taxon>
        <taxon>Copelata</taxon>
        <taxon>Oikopleuridae</taxon>
        <taxon>Oikopleura</taxon>
    </lineage>
</organism>
<reference evidence="1 2" key="1">
    <citation type="submission" date="2021-04" db="EMBL/GenBank/DDBJ databases">
        <authorList>
            <person name="Bliznina A."/>
        </authorList>
    </citation>
    <scope>NUCLEOTIDE SEQUENCE [LARGE SCALE GENOMIC DNA]</scope>
</reference>
<gene>
    <name evidence="1" type="ORF">OKIOD_LOCUS13639</name>
</gene>